<name>A0ABP6TAD4_9ACTN</name>
<dbReference type="PANTHER" id="PTHR42685">
    <property type="entry name" value="GERANYLGERANYL DIPHOSPHATE REDUCTASE"/>
    <property type="match status" value="1"/>
</dbReference>
<dbReference type="InterPro" id="IPR050407">
    <property type="entry name" value="Geranylgeranyl_reductase"/>
</dbReference>
<proteinExistence type="predicted"/>
<sequence length="391" mass="41409">MAPGWLSIPKRLNTQWPSTSVTDYDVAVVGAGPAGSATALRLARAGARVVLLERSRFEHPRVGESLSPDVNPLLRELGVPLPEGTPSYGVRSFWGGAASSSTVFSPYGTGWYVDRVAFDDRLARSAAAAGAVLRTGTTCVGISPGWTLRLSPGEPVRARVLVDATGRAARIGRRLDAERLAFDRLVAVTGFLPAADPGGFGLLETVPEGWWYSAPAGADRLVAMLLTDAELCRGLRLGEVDRWRAHQGPETAARLRGPGSPHATFPPHSEGLRVVPASSHRLHRSAPDLAGQGAPWLAVGDAALAVDPITGTGVVRALRSAQAAAETVLALLAGRDALPAYEAALDHECTAYLRRRVEYYAAEDRWPTAPFWQRRLRGLSASGASPAPGTD</sequence>
<evidence type="ECO:0000313" key="3">
    <source>
        <dbReference type="EMBL" id="GAA3395979.1"/>
    </source>
</evidence>
<dbReference type="PANTHER" id="PTHR42685:SF22">
    <property type="entry name" value="CONDITIONED MEDIUM FACTOR RECEPTOR 1"/>
    <property type="match status" value="1"/>
</dbReference>
<organism evidence="3 4">
    <name type="scientific">Cryptosporangium minutisporangium</name>
    <dbReference type="NCBI Taxonomy" id="113569"/>
    <lineage>
        <taxon>Bacteria</taxon>
        <taxon>Bacillati</taxon>
        <taxon>Actinomycetota</taxon>
        <taxon>Actinomycetes</taxon>
        <taxon>Cryptosporangiales</taxon>
        <taxon>Cryptosporangiaceae</taxon>
        <taxon>Cryptosporangium</taxon>
    </lineage>
</organism>
<evidence type="ECO:0000259" key="2">
    <source>
        <dbReference type="Pfam" id="PF01266"/>
    </source>
</evidence>
<dbReference type="Pfam" id="PF01266">
    <property type="entry name" value="DAO"/>
    <property type="match status" value="1"/>
</dbReference>
<dbReference type="Gene3D" id="3.30.9.100">
    <property type="match status" value="1"/>
</dbReference>
<evidence type="ECO:0000313" key="4">
    <source>
        <dbReference type="Proteomes" id="UP001501676"/>
    </source>
</evidence>
<dbReference type="Proteomes" id="UP001501676">
    <property type="component" value="Unassembled WGS sequence"/>
</dbReference>
<dbReference type="InterPro" id="IPR036188">
    <property type="entry name" value="FAD/NAD-bd_sf"/>
</dbReference>
<gene>
    <name evidence="3" type="ORF">GCM10020369_70980</name>
</gene>
<dbReference type="InterPro" id="IPR006076">
    <property type="entry name" value="FAD-dep_OxRdtase"/>
</dbReference>
<dbReference type="Gene3D" id="3.50.50.60">
    <property type="entry name" value="FAD/NAD(P)-binding domain"/>
    <property type="match status" value="1"/>
</dbReference>
<dbReference type="SUPFAM" id="SSF51905">
    <property type="entry name" value="FAD/NAD(P)-binding domain"/>
    <property type="match status" value="1"/>
</dbReference>
<keyword evidence="4" id="KW-1185">Reference proteome</keyword>
<protein>
    <submittedName>
        <fullName evidence="3">Tryptophan 7-halogenase</fullName>
    </submittedName>
</protein>
<reference evidence="4" key="1">
    <citation type="journal article" date="2019" name="Int. J. Syst. Evol. Microbiol.">
        <title>The Global Catalogue of Microorganisms (GCM) 10K type strain sequencing project: providing services to taxonomists for standard genome sequencing and annotation.</title>
        <authorList>
            <consortium name="The Broad Institute Genomics Platform"/>
            <consortium name="The Broad Institute Genome Sequencing Center for Infectious Disease"/>
            <person name="Wu L."/>
            <person name="Ma J."/>
        </authorList>
    </citation>
    <scope>NUCLEOTIDE SEQUENCE [LARGE SCALE GENOMIC DNA]</scope>
    <source>
        <strain evidence="4">JCM 9458</strain>
    </source>
</reference>
<feature type="region of interest" description="Disordered" evidence="1">
    <location>
        <begin position="250"/>
        <end position="269"/>
    </location>
</feature>
<dbReference type="PRINTS" id="PR00420">
    <property type="entry name" value="RNGMNOXGNASE"/>
</dbReference>
<accession>A0ABP6TAD4</accession>
<comment type="caution">
    <text evidence="3">The sequence shown here is derived from an EMBL/GenBank/DDBJ whole genome shotgun (WGS) entry which is preliminary data.</text>
</comment>
<evidence type="ECO:0000256" key="1">
    <source>
        <dbReference type="SAM" id="MobiDB-lite"/>
    </source>
</evidence>
<feature type="domain" description="FAD dependent oxidoreductase" evidence="2">
    <location>
        <begin position="25"/>
        <end position="56"/>
    </location>
</feature>
<dbReference type="EMBL" id="BAAAYN010000052">
    <property type="protein sequence ID" value="GAA3395979.1"/>
    <property type="molecule type" value="Genomic_DNA"/>
</dbReference>